<dbReference type="GO" id="GO:0046872">
    <property type="term" value="F:metal ion binding"/>
    <property type="evidence" value="ECO:0007669"/>
    <property type="project" value="UniProtKB-KW"/>
</dbReference>
<evidence type="ECO:0000256" key="2">
    <source>
        <dbReference type="ARBA" id="ARBA00023004"/>
    </source>
</evidence>
<dbReference type="PANTHER" id="PTHR40447:SF1">
    <property type="entry name" value="ANAEROBIC SULFITE REDUCTASE SUBUNIT A"/>
    <property type="match status" value="1"/>
</dbReference>
<keyword evidence="7" id="KW-1185">Reference proteome</keyword>
<dbReference type="PROSITE" id="PS51379">
    <property type="entry name" value="4FE4S_FER_2"/>
    <property type="match status" value="2"/>
</dbReference>
<dbReference type="EMBL" id="CP036433">
    <property type="protein sequence ID" value="QDU98872.1"/>
    <property type="molecule type" value="Genomic_DNA"/>
</dbReference>
<dbReference type="PANTHER" id="PTHR40447">
    <property type="entry name" value="ANAEROBIC SULFITE REDUCTASE SUBUNIT A"/>
    <property type="match status" value="1"/>
</dbReference>
<accession>A0A518E466</accession>
<keyword evidence="1" id="KW-0479">Metal-binding</keyword>
<keyword evidence="3" id="KW-0411">Iron-sulfur</keyword>
<sequence length="396" mass="43817">MMTDLTVGSLVEIPKSSLQQVVQILQDLGYRVIGPRVESEAVIYDDLESVQQIPVGVLDHQDGGKYRLQQTDQDAWFDYVCGPHSLKNFLFPPRQTVLESTRQDGVWEMKAPDVEDAPPLAVIGPRSCDLHALRVQDRVFLEGAYVDPSYQARREKLFIAAVNCRRAAATCFCHSMQTGPAVSSGFDLALTELDDRFVIEIGSQRGAEVMGGTDCSTSPPQNVQAARSVSEQLEQSMHDRSQHPPEAATGEPRGRWLDTSGIRDLLMHNLEHARWNEVAERCLACANCTMVCPTCFCSSVEEVADLSGDHVARERSWDSCFTAEHSTMSGGAVHKSTKSRYRQWLTHKLATWHDQFEMSGCVGCGRCITWCPVGIDLTEETAAIRADSTNPSPGQL</sequence>
<dbReference type="SUPFAM" id="SSF46548">
    <property type="entry name" value="alpha-helical ferredoxin"/>
    <property type="match status" value="1"/>
</dbReference>
<evidence type="ECO:0000256" key="4">
    <source>
        <dbReference type="SAM" id="MobiDB-lite"/>
    </source>
</evidence>
<evidence type="ECO:0000313" key="6">
    <source>
        <dbReference type="EMBL" id="QDU98872.1"/>
    </source>
</evidence>
<reference evidence="6 7" key="1">
    <citation type="submission" date="2019-02" db="EMBL/GenBank/DDBJ databases">
        <title>Deep-cultivation of Planctomycetes and their phenomic and genomic characterization uncovers novel biology.</title>
        <authorList>
            <person name="Wiegand S."/>
            <person name="Jogler M."/>
            <person name="Boedeker C."/>
            <person name="Pinto D."/>
            <person name="Vollmers J."/>
            <person name="Rivas-Marin E."/>
            <person name="Kohn T."/>
            <person name="Peeters S.H."/>
            <person name="Heuer A."/>
            <person name="Rast P."/>
            <person name="Oberbeckmann S."/>
            <person name="Bunk B."/>
            <person name="Jeske O."/>
            <person name="Meyerdierks A."/>
            <person name="Storesund J.E."/>
            <person name="Kallscheuer N."/>
            <person name="Luecker S."/>
            <person name="Lage O.M."/>
            <person name="Pohl T."/>
            <person name="Merkel B.J."/>
            <person name="Hornburger P."/>
            <person name="Mueller R.-W."/>
            <person name="Bruemmer F."/>
            <person name="Labrenz M."/>
            <person name="Spormann A.M."/>
            <person name="Op den Camp H."/>
            <person name="Overmann J."/>
            <person name="Amann R."/>
            <person name="Jetten M.S.M."/>
            <person name="Mascher T."/>
            <person name="Medema M.H."/>
            <person name="Devos D.P."/>
            <person name="Kaster A.-K."/>
            <person name="Ovreas L."/>
            <person name="Rohde M."/>
            <person name="Galperin M.Y."/>
            <person name="Jogler C."/>
        </authorList>
    </citation>
    <scope>NUCLEOTIDE SEQUENCE [LARGE SCALE GENOMIC DNA]</scope>
    <source>
        <strain evidence="6 7">Pla85_3_4</strain>
    </source>
</reference>
<dbReference type="Gene3D" id="1.10.1060.10">
    <property type="entry name" value="Alpha-helical ferredoxin"/>
    <property type="match status" value="1"/>
</dbReference>
<dbReference type="Proteomes" id="UP000317648">
    <property type="component" value="Chromosome"/>
</dbReference>
<dbReference type="RefSeq" id="WP_197442791.1">
    <property type="nucleotide sequence ID" value="NZ_CP036433.1"/>
</dbReference>
<evidence type="ECO:0000259" key="5">
    <source>
        <dbReference type="PROSITE" id="PS51379"/>
    </source>
</evidence>
<dbReference type="InterPro" id="IPR017896">
    <property type="entry name" value="4Fe4S_Fe-S-bd"/>
</dbReference>
<keyword evidence="2" id="KW-0408">Iron</keyword>
<evidence type="ECO:0000256" key="1">
    <source>
        <dbReference type="ARBA" id="ARBA00022723"/>
    </source>
</evidence>
<proteinExistence type="predicted"/>
<dbReference type="KEGG" id="lcre:Pla8534_67830"/>
<feature type="compositionally biased region" description="Polar residues" evidence="4">
    <location>
        <begin position="214"/>
        <end position="235"/>
    </location>
</feature>
<dbReference type="GO" id="GO:0051536">
    <property type="term" value="F:iron-sulfur cluster binding"/>
    <property type="evidence" value="ECO:0007669"/>
    <property type="project" value="UniProtKB-KW"/>
</dbReference>
<dbReference type="PROSITE" id="PS00198">
    <property type="entry name" value="4FE4S_FER_1"/>
    <property type="match status" value="2"/>
</dbReference>
<gene>
    <name evidence="6" type="primary">asrA</name>
    <name evidence="6" type="ORF">Pla8534_67830</name>
</gene>
<name>A0A518E466_9BACT</name>
<feature type="region of interest" description="Disordered" evidence="4">
    <location>
        <begin position="209"/>
        <end position="255"/>
    </location>
</feature>
<organism evidence="6 7">
    <name type="scientific">Lignipirellula cremea</name>
    <dbReference type="NCBI Taxonomy" id="2528010"/>
    <lineage>
        <taxon>Bacteria</taxon>
        <taxon>Pseudomonadati</taxon>
        <taxon>Planctomycetota</taxon>
        <taxon>Planctomycetia</taxon>
        <taxon>Pirellulales</taxon>
        <taxon>Pirellulaceae</taxon>
        <taxon>Lignipirellula</taxon>
    </lineage>
</organism>
<protein>
    <submittedName>
        <fullName evidence="6">Anaerobic sulfite reductase subunit A</fullName>
    </submittedName>
</protein>
<dbReference type="InterPro" id="IPR009051">
    <property type="entry name" value="Helical_ferredxn"/>
</dbReference>
<feature type="domain" description="4Fe-4S ferredoxin-type" evidence="5">
    <location>
        <begin position="352"/>
        <end position="380"/>
    </location>
</feature>
<feature type="domain" description="4Fe-4S ferredoxin-type" evidence="5">
    <location>
        <begin position="271"/>
        <end position="303"/>
    </location>
</feature>
<evidence type="ECO:0000256" key="3">
    <source>
        <dbReference type="ARBA" id="ARBA00023014"/>
    </source>
</evidence>
<dbReference type="Pfam" id="PF17179">
    <property type="entry name" value="Fer4_22"/>
    <property type="match status" value="1"/>
</dbReference>
<evidence type="ECO:0000313" key="7">
    <source>
        <dbReference type="Proteomes" id="UP000317648"/>
    </source>
</evidence>
<dbReference type="InterPro" id="IPR017900">
    <property type="entry name" value="4Fe4S_Fe_S_CS"/>
</dbReference>
<dbReference type="AlphaFoldDB" id="A0A518E466"/>